<keyword evidence="10" id="KW-1185">Reference proteome</keyword>
<feature type="compositionally biased region" description="Gly residues" evidence="7">
    <location>
        <begin position="385"/>
        <end position="394"/>
    </location>
</feature>
<dbReference type="GO" id="GO:0050910">
    <property type="term" value="P:detection of mechanical stimulus involved in sensory perception of sound"/>
    <property type="evidence" value="ECO:0007669"/>
    <property type="project" value="TreeGrafter"/>
</dbReference>
<dbReference type="AlphaFoldDB" id="A0AAV7W1N2"/>
<feature type="transmembrane region" description="Helical" evidence="6">
    <location>
        <begin position="228"/>
        <end position="252"/>
    </location>
</feature>
<dbReference type="GO" id="GO:0005245">
    <property type="term" value="F:voltage-gated calcium channel activity"/>
    <property type="evidence" value="ECO:0007669"/>
    <property type="project" value="TreeGrafter"/>
</dbReference>
<gene>
    <name evidence="9" type="ORF">NDU88_002251</name>
</gene>
<evidence type="ECO:0000313" key="10">
    <source>
        <dbReference type="Proteomes" id="UP001066276"/>
    </source>
</evidence>
<feature type="domain" description="TMC" evidence="8">
    <location>
        <begin position="51"/>
        <end position="166"/>
    </location>
</feature>
<comment type="similarity">
    <text evidence="2 6">Belongs to the TMC family.</text>
</comment>
<dbReference type="Proteomes" id="UP001066276">
    <property type="component" value="Chromosome 1_2"/>
</dbReference>
<dbReference type="PANTHER" id="PTHR23302:SF67">
    <property type="entry name" value="TRANSMEMBRANE CHANNEL-LIKE PROTEIN"/>
    <property type="match status" value="1"/>
</dbReference>
<dbReference type="EMBL" id="JANPWB010000002">
    <property type="protein sequence ID" value="KAJ1206856.1"/>
    <property type="molecule type" value="Genomic_DNA"/>
</dbReference>
<keyword evidence="5 6" id="KW-0472">Membrane</keyword>
<evidence type="ECO:0000313" key="9">
    <source>
        <dbReference type="EMBL" id="KAJ1206856.1"/>
    </source>
</evidence>
<accession>A0AAV7W1N2</accession>
<evidence type="ECO:0000256" key="5">
    <source>
        <dbReference type="ARBA" id="ARBA00023136"/>
    </source>
</evidence>
<comment type="subcellular location">
    <subcellularLocation>
        <location evidence="1 6">Membrane</location>
        <topology evidence="1 6">Multi-pass membrane protein</topology>
    </subcellularLocation>
</comment>
<evidence type="ECO:0000256" key="1">
    <source>
        <dbReference type="ARBA" id="ARBA00004141"/>
    </source>
</evidence>
<comment type="caution">
    <text evidence="9">The sequence shown here is derived from an EMBL/GenBank/DDBJ whole genome shotgun (WGS) entry which is preliminary data.</text>
</comment>
<evidence type="ECO:0000256" key="3">
    <source>
        <dbReference type="ARBA" id="ARBA00022692"/>
    </source>
</evidence>
<feature type="transmembrane region" description="Helical" evidence="6">
    <location>
        <begin position="171"/>
        <end position="192"/>
    </location>
</feature>
<feature type="compositionally biased region" description="Pro residues" evidence="7">
    <location>
        <begin position="361"/>
        <end position="374"/>
    </location>
</feature>
<dbReference type="GO" id="GO:0060005">
    <property type="term" value="P:vestibular reflex"/>
    <property type="evidence" value="ECO:0007669"/>
    <property type="project" value="TreeGrafter"/>
</dbReference>
<keyword evidence="4 6" id="KW-1133">Transmembrane helix</keyword>
<dbReference type="InterPro" id="IPR038900">
    <property type="entry name" value="TMC"/>
</dbReference>
<organism evidence="9 10">
    <name type="scientific">Pleurodeles waltl</name>
    <name type="common">Iberian ribbed newt</name>
    <dbReference type="NCBI Taxonomy" id="8319"/>
    <lineage>
        <taxon>Eukaryota</taxon>
        <taxon>Metazoa</taxon>
        <taxon>Chordata</taxon>
        <taxon>Craniata</taxon>
        <taxon>Vertebrata</taxon>
        <taxon>Euteleostomi</taxon>
        <taxon>Amphibia</taxon>
        <taxon>Batrachia</taxon>
        <taxon>Caudata</taxon>
        <taxon>Salamandroidea</taxon>
        <taxon>Salamandridae</taxon>
        <taxon>Pleurodelinae</taxon>
        <taxon>Pleurodeles</taxon>
    </lineage>
</organism>
<dbReference type="PANTHER" id="PTHR23302">
    <property type="entry name" value="TRANSMEMBRANE CHANNEL-RELATED"/>
    <property type="match status" value="1"/>
</dbReference>
<reference evidence="9" key="1">
    <citation type="journal article" date="2022" name="bioRxiv">
        <title>Sequencing and chromosome-scale assembly of the giantPleurodeles waltlgenome.</title>
        <authorList>
            <person name="Brown T."/>
            <person name="Elewa A."/>
            <person name="Iarovenko S."/>
            <person name="Subramanian E."/>
            <person name="Araus A.J."/>
            <person name="Petzold A."/>
            <person name="Susuki M."/>
            <person name="Suzuki K.-i.T."/>
            <person name="Hayashi T."/>
            <person name="Toyoda A."/>
            <person name="Oliveira C."/>
            <person name="Osipova E."/>
            <person name="Leigh N.D."/>
            <person name="Simon A."/>
            <person name="Yun M.H."/>
        </authorList>
    </citation>
    <scope>NUCLEOTIDE SEQUENCE</scope>
    <source>
        <strain evidence="9">20211129_DDA</strain>
        <tissue evidence="9">Liver</tissue>
    </source>
</reference>
<dbReference type="GO" id="GO:0005886">
    <property type="term" value="C:plasma membrane"/>
    <property type="evidence" value="ECO:0007669"/>
    <property type="project" value="InterPro"/>
</dbReference>
<feature type="compositionally biased region" description="Low complexity" evidence="7">
    <location>
        <begin position="343"/>
        <end position="354"/>
    </location>
</feature>
<dbReference type="InterPro" id="IPR012496">
    <property type="entry name" value="TMC_dom"/>
</dbReference>
<evidence type="ECO:0000256" key="6">
    <source>
        <dbReference type="RuleBase" id="RU310713"/>
    </source>
</evidence>
<dbReference type="GO" id="GO:0008381">
    <property type="term" value="F:mechanosensitive monoatomic ion channel activity"/>
    <property type="evidence" value="ECO:0007669"/>
    <property type="project" value="TreeGrafter"/>
</dbReference>
<dbReference type="Pfam" id="PF07810">
    <property type="entry name" value="TMC"/>
    <property type="match status" value="1"/>
</dbReference>
<feature type="region of interest" description="Disordered" evidence="7">
    <location>
        <begin position="269"/>
        <end position="394"/>
    </location>
</feature>
<evidence type="ECO:0000256" key="7">
    <source>
        <dbReference type="SAM" id="MobiDB-lite"/>
    </source>
</evidence>
<sequence>MDTIICELAEEDHVKNKTLELFASYYNVTYVNGSAVTPPPIAPADVPRGPCWETTVGIEFVKLTMSDIQVTYLTILIGDFFRAVIVRYLNYCWCWDLEAGFPSYAEFDISGNVLGLIFNQGMIWMGAFYAPGLIGLNILRLITSMYFQVWAVMSSNVPHERVFKASKSNNFYMGLLLLVLFMSLLPVAYTIMSLPPSFDCGPFSGKNKMYDIIQETMESDFPAFVVQIFGYVANPGLIIPAVLLMILAIYYLNAVSKAYQNSNAELKKKMQMQRDDEKNKRNNTATTNETTKDLEDLLPPSAKLALKNGQIQAEEVKPDPSKKSKEGPKEKNQTKNSTATTNPAKGGPAPQQAPRLAVTSPPGPRPGALPPGYPRPGLQPRGAPPGTGRGQPRH</sequence>
<comment type="caution">
    <text evidence="6">Lacks conserved residue(s) required for the propagation of feature annotation.</text>
</comment>
<proteinExistence type="inferred from homology"/>
<evidence type="ECO:0000256" key="2">
    <source>
        <dbReference type="ARBA" id="ARBA00006510"/>
    </source>
</evidence>
<feature type="compositionally biased region" description="Basic and acidic residues" evidence="7">
    <location>
        <begin position="269"/>
        <end position="280"/>
    </location>
</feature>
<keyword evidence="3 6" id="KW-0812">Transmembrane</keyword>
<name>A0AAV7W1N2_PLEWA</name>
<feature type="compositionally biased region" description="Basic and acidic residues" evidence="7">
    <location>
        <begin position="314"/>
        <end position="333"/>
    </location>
</feature>
<evidence type="ECO:0000256" key="4">
    <source>
        <dbReference type="ARBA" id="ARBA00022989"/>
    </source>
</evidence>
<protein>
    <recommendedName>
        <fullName evidence="6">Transmembrane channel-like protein</fullName>
    </recommendedName>
</protein>
<evidence type="ECO:0000259" key="8">
    <source>
        <dbReference type="Pfam" id="PF07810"/>
    </source>
</evidence>